<evidence type="ECO:0000313" key="1">
    <source>
        <dbReference type="Ensembl" id="ENSGWIP00000040878.1"/>
    </source>
</evidence>
<protein>
    <submittedName>
        <fullName evidence="1">Uncharacterized protein</fullName>
    </submittedName>
</protein>
<dbReference type="AlphaFoldDB" id="A0A8C5H8C8"/>
<sequence>EQTGAQARTMFVRIQSHDSVPPSKKLSQRSSGHLLIEYLCQITAQLNKN</sequence>
<dbReference type="Ensembl" id="ENSGWIT00000044396.1">
    <property type="protein sequence ID" value="ENSGWIP00000040878.1"/>
    <property type="gene ID" value="ENSGWIG00000020607.1"/>
</dbReference>
<reference evidence="1" key="3">
    <citation type="submission" date="2025-09" db="UniProtKB">
        <authorList>
            <consortium name="Ensembl"/>
        </authorList>
    </citation>
    <scope>IDENTIFICATION</scope>
</reference>
<name>A0A8C5H8C8_GOUWI</name>
<accession>A0A8C5H8C8</accession>
<proteinExistence type="predicted"/>
<dbReference type="Proteomes" id="UP000694680">
    <property type="component" value="Chromosome 15"/>
</dbReference>
<organism evidence="1 2">
    <name type="scientific">Gouania willdenowi</name>
    <name type="common">Blunt-snouted clingfish</name>
    <name type="synonym">Lepadogaster willdenowi</name>
    <dbReference type="NCBI Taxonomy" id="441366"/>
    <lineage>
        <taxon>Eukaryota</taxon>
        <taxon>Metazoa</taxon>
        <taxon>Chordata</taxon>
        <taxon>Craniata</taxon>
        <taxon>Vertebrata</taxon>
        <taxon>Euteleostomi</taxon>
        <taxon>Actinopterygii</taxon>
        <taxon>Neopterygii</taxon>
        <taxon>Teleostei</taxon>
        <taxon>Neoteleostei</taxon>
        <taxon>Acanthomorphata</taxon>
        <taxon>Ovalentaria</taxon>
        <taxon>Blenniimorphae</taxon>
        <taxon>Blenniiformes</taxon>
        <taxon>Gobiesocoidei</taxon>
        <taxon>Gobiesocidae</taxon>
        <taxon>Gobiesocinae</taxon>
        <taxon>Gouania</taxon>
    </lineage>
</organism>
<keyword evidence="2" id="KW-1185">Reference proteome</keyword>
<reference evidence="1" key="2">
    <citation type="submission" date="2025-08" db="UniProtKB">
        <authorList>
            <consortium name="Ensembl"/>
        </authorList>
    </citation>
    <scope>IDENTIFICATION</scope>
</reference>
<evidence type="ECO:0000313" key="2">
    <source>
        <dbReference type="Proteomes" id="UP000694680"/>
    </source>
</evidence>
<reference evidence="1" key="1">
    <citation type="submission" date="2020-06" db="EMBL/GenBank/DDBJ databases">
        <authorList>
            <consortium name="Wellcome Sanger Institute Data Sharing"/>
        </authorList>
    </citation>
    <scope>NUCLEOTIDE SEQUENCE [LARGE SCALE GENOMIC DNA]</scope>
</reference>